<gene>
    <name evidence="1" type="ORF">PENSOL_c014G10515</name>
</gene>
<accession>A0A1V6R6I9</accession>
<reference evidence="2" key="1">
    <citation type="journal article" date="2017" name="Nat. Microbiol.">
        <title>Global analysis of biosynthetic gene clusters reveals vast potential of secondary metabolite production in Penicillium species.</title>
        <authorList>
            <person name="Nielsen J.C."/>
            <person name="Grijseels S."/>
            <person name="Prigent S."/>
            <person name="Ji B."/>
            <person name="Dainat J."/>
            <person name="Nielsen K.F."/>
            <person name="Frisvad J.C."/>
            <person name="Workman M."/>
            <person name="Nielsen J."/>
        </authorList>
    </citation>
    <scope>NUCLEOTIDE SEQUENCE [LARGE SCALE GENOMIC DNA]</scope>
    <source>
        <strain evidence="2">IBT 29525</strain>
    </source>
</reference>
<sequence>MSRLQSVPVPVIPTVKAALSEVIGVAVRLKSGSRSIRTGFDQFIVSKYGLLTELEVLAFELAPSLAALDDDLILRKQGFLEFPGYTR</sequence>
<protein>
    <submittedName>
        <fullName evidence="1">Uncharacterized protein</fullName>
    </submittedName>
</protein>
<dbReference type="AlphaFoldDB" id="A0A1V6R6I9"/>
<dbReference type="EMBL" id="MDYO01000014">
    <property type="protein sequence ID" value="OQD96832.1"/>
    <property type="molecule type" value="Genomic_DNA"/>
</dbReference>
<evidence type="ECO:0000313" key="2">
    <source>
        <dbReference type="Proteomes" id="UP000191612"/>
    </source>
</evidence>
<comment type="caution">
    <text evidence="1">The sequence shown here is derived from an EMBL/GenBank/DDBJ whole genome shotgun (WGS) entry which is preliminary data.</text>
</comment>
<name>A0A1V6R6I9_9EURO</name>
<proteinExistence type="predicted"/>
<dbReference type="Proteomes" id="UP000191612">
    <property type="component" value="Unassembled WGS sequence"/>
</dbReference>
<organism evidence="1 2">
    <name type="scientific">Penicillium solitum</name>
    <dbReference type="NCBI Taxonomy" id="60172"/>
    <lineage>
        <taxon>Eukaryota</taxon>
        <taxon>Fungi</taxon>
        <taxon>Dikarya</taxon>
        <taxon>Ascomycota</taxon>
        <taxon>Pezizomycotina</taxon>
        <taxon>Eurotiomycetes</taxon>
        <taxon>Eurotiomycetidae</taxon>
        <taxon>Eurotiales</taxon>
        <taxon>Aspergillaceae</taxon>
        <taxon>Penicillium</taxon>
    </lineage>
</organism>
<keyword evidence="2" id="KW-1185">Reference proteome</keyword>
<evidence type="ECO:0000313" key="1">
    <source>
        <dbReference type="EMBL" id="OQD96832.1"/>
    </source>
</evidence>